<accession>A0A0P7Z079</accession>
<dbReference type="GO" id="GO:0006777">
    <property type="term" value="P:Mo-molybdopterin cofactor biosynthetic process"/>
    <property type="evidence" value="ECO:0007669"/>
    <property type="project" value="InterPro"/>
</dbReference>
<dbReference type="GO" id="GO:1990133">
    <property type="term" value="C:molybdopterin adenylyltransferase complex"/>
    <property type="evidence" value="ECO:0007669"/>
    <property type="project" value="TreeGrafter"/>
</dbReference>
<organism evidence="4 5">
    <name type="scientific">Phormidesmis priestleyi Ana</name>
    <dbReference type="NCBI Taxonomy" id="1666911"/>
    <lineage>
        <taxon>Bacteria</taxon>
        <taxon>Bacillati</taxon>
        <taxon>Cyanobacteriota</taxon>
        <taxon>Cyanophyceae</taxon>
        <taxon>Leptolyngbyales</taxon>
        <taxon>Leptolyngbyaceae</taxon>
        <taxon>Phormidesmis</taxon>
    </lineage>
</organism>
<dbReference type="Pfam" id="PF02597">
    <property type="entry name" value="ThiS"/>
    <property type="match status" value="1"/>
</dbReference>
<reference evidence="4 5" key="1">
    <citation type="submission" date="2015-09" db="EMBL/GenBank/DDBJ databases">
        <title>Identification and resolution of microdiversity through metagenomic sequencing of parallel consortia.</title>
        <authorList>
            <person name="Nelson W.C."/>
            <person name="Romine M.F."/>
            <person name="Lindemann S.R."/>
        </authorList>
    </citation>
    <scope>NUCLEOTIDE SEQUENCE [LARGE SCALE GENOMIC DNA]</scope>
    <source>
        <strain evidence="4">Ana</strain>
    </source>
</reference>
<evidence type="ECO:0000313" key="4">
    <source>
        <dbReference type="EMBL" id="KPQ36385.1"/>
    </source>
</evidence>
<dbReference type="PANTHER" id="PTHR33359">
    <property type="entry name" value="MOLYBDOPTERIN SYNTHASE SULFUR CARRIER SUBUNIT"/>
    <property type="match status" value="1"/>
</dbReference>
<proteinExistence type="inferred from homology"/>
<keyword evidence="1" id="KW-0547">Nucleotide-binding</keyword>
<dbReference type="Proteomes" id="UP000050465">
    <property type="component" value="Unassembled WGS sequence"/>
</dbReference>
<name>A0A0P7Z079_9CYAN</name>
<dbReference type="EMBL" id="LJZR01000006">
    <property type="protein sequence ID" value="KPQ36385.1"/>
    <property type="molecule type" value="Genomic_DNA"/>
</dbReference>
<dbReference type="GO" id="GO:0000166">
    <property type="term" value="F:nucleotide binding"/>
    <property type="evidence" value="ECO:0007669"/>
    <property type="project" value="UniProtKB-KW"/>
</dbReference>
<dbReference type="PATRIC" id="fig|1666911.3.peg.5092"/>
<dbReference type="UniPathway" id="UPA00344"/>
<comment type="similarity">
    <text evidence="2">Belongs to the MoaD family.</text>
</comment>
<dbReference type="STRING" id="1666911.HLUCCA11_05860"/>
<dbReference type="CDD" id="cd00754">
    <property type="entry name" value="Ubl_MoaD"/>
    <property type="match status" value="1"/>
</dbReference>
<evidence type="ECO:0000256" key="1">
    <source>
        <dbReference type="ARBA" id="ARBA00022741"/>
    </source>
</evidence>
<dbReference type="AlphaFoldDB" id="A0A0P7Z079"/>
<dbReference type="SUPFAM" id="SSF54285">
    <property type="entry name" value="MoaD/ThiS"/>
    <property type="match status" value="1"/>
</dbReference>
<dbReference type="InterPro" id="IPR016155">
    <property type="entry name" value="Mopterin_synth/thiamin_S_b"/>
</dbReference>
<evidence type="ECO:0000256" key="3">
    <source>
        <dbReference type="ARBA" id="ARBA00024247"/>
    </source>
</evidence>
<sequence>MSDNITVTLKLFAIYQETLGTAEKVLTVPAGTTAGDVRDRLITEHPSLSQWKDLTRFGINLQFVEANRSLQEGDELVLIPPVSGG</sequence>
<dbReference type="PANTHER" id="PTHR33359:SF1">
    <property type="entry name" value="MOLYBDOPTERIN SYNTHASE SULFUR CARRIER SUBUNIT"/>
    <property type="match status" value="1"/>
</dbReference>
<protein>
    <recommendedName>
        <fullName evidence="3">Molybdopterin synthase sulfur carrier subunit</fullName>
    </recommendedName>
</protein>
<dbReference type="InterPro" id="IPR044672">
    <property type="entry name" value="MOCS2A"/>
</dbReference>
<gene>
    <name evidence="4" type="primary">moaD</name>
    <name evidence="4" type="ORF">HLUCCA11_05860</name>
</gene>
<dbReference type="Gene3D" id="3.10.20.30">
    <property type="match status" value="1"/>
</dbReference>
<evidence type="ECO:0000313" key="5">
    <source>
        <dbReference type="Proteomes" id="UP000050465"/>
    </source>
</evidence>
<dbReference type="InterPro" id="IPR012675">
    <property type="entry name" value="Beta-grasp_dom_sf"/>
</dbReference>
<comment type="caution">
    <text evidence="4">The sequence shown here is derived from an EMBL/GenBank/DDBJ whole genome shotgun (WGS) entry which is preliminary data.</text>
</comment>
<dbReference type="InterPro" id="IPR003749">
    <property type="entry name" value="ThiS/MoaD-like"/>
</dbReference>
<evidence type="ECO:0000256" key="2">
    <source>
        <dbReference type="ARBA" id="ARBA00024200"/>
    </source>
</evidence>